<dbReference type="GO" id="GO:0005524">
    <property type="term" value="F:ATP binding"/>
    <property type="evidence" value="ECO:0007669"/>
    <property type="project" value="UniProtKB-KW"/>
</dbReference>
<dbReference type="InterPro" id="IPR025285">
    <property type="entry name" value="DUF4145"/>
</dbReference>
<dbReference type="Pfam" id="PF22721">
    <property type="entry name" value="TBP-TOTE"/>
    <property type="match status" value="2"/>
</dbReference>
<feature type="domain" description="DUF4145" evidence="4">
    <location>
        <begin position="4"/>
        <end position="82"/>
    </location>
</feature>
<dbReference type="GO" id="GO:0003678">
    <property type="term" value="F:DNA helicase activity"/>
    <property type="evidence" value="ECO:0007669"/>
    <property type="project" value="UniProtKB-ARBA"/>
</dbReference>
<dbReference type="AlphaFoldDB" id="A0A226WQP8"/>
<dbReference type="InterPro" id="IPR027785">
    <property type="entry name" value="UvrD-like_helicase_C"/>
</dbReference>
<dbReference type="Proteomes" id="UP000214720">
    <property type="component" value="Unassembled WGS sequence"/>
</dbReference>
<dbReference type="InterPro" id="IPR027417">
    <property type="entry name" value="P-loop_NTPase"/>
</dbReference>
<feature type="domain" description="TATA-binding-like protein" evidence="5">
    <location>
        <begin position="826"/>
        <end position="902"/>
    </location>
</feature>
<evidence type="ECO:0000313" key="7">
    <source>
        <dbReference type="Proteomes" id="UP000214720"/>
    </source>
</evidence>
<evidence type="ECO:0000313" key="6">
    <source>
        <dbReference type="EMBL" id="OXC73492.1"/>
    </source>
</evidence>
<evidence type="ECO:0000259" key="5">
    <source>
        <dbReference type="Pfam" id="PF22721"/>
    </source>
</evidence>
<evidence type="ECO:0000259" key="3">
    <source>
        <dbReference type="Pfam" id="PF13538"/>
    </source>
</evidence>
<dbReference type="PANTHER" id="PTHR43788">
    <property type="entry name" value="DNA2/NAM7 HELICASE FAMILY MEMBER"/>
    <property type="match status" value="1"/>
</dbReference>
<dbReference type="EMBL" id="MTHB01000247">
    <property type="protein sequence ID" value="OXC73492.1"/>
    <property type="molecule type" value="Genomic_DNA"/>
</dbReference>
<reference evidence="7" key="1">
    <citation type="submission" date="2017-01" db="EMBL/GenBank/DDBJ databases">
        <title>Genome Analysis of Deinococcus marmoris KOPRI26562.</title>
        <authorList>
            <person name="Kim J.H."/>
            <person name="Oh H.-M."/>
        </authorList>
    </citation>
    <scope>NUCLEOTIDE SEQUENCE [LARGE SCALE GENOMIC DNA]</scope>
    <source>
        <strain evidence="7">PAMC 26633</strain>
    </source>
</reference>
<keyword evidence="1" id="KW-0547">Nucleotide-binding</keyword>
<dbReference type="SUPFAM" id="SSF52540">
    <property type="entry name" value="P-loop containing nucleoside triphosphate hydrolases"/>
    <property type="match status" value="2"/>
</dbReference>
<dbReference type="Gene3D" id="3.40.50.300">
    <property type="entry name" value="P-loop containing nucleotide triphosphate hydrolases"/>
    <property type="match status" value="2"/>
</dbReference>
<keyword evidence="2" id="KW-0067">ATP-binding</keyword>
<evidence type="ECO:0000256" key="2">
    <source>
        <dbReference type="ARBA" id="ARBA00022840"/>
    </source>
</evidence>
<dbReference type="CDD" id="cd18809">
    <property type="entry name" value="SF1_C_RecD"/>
    <property type="match status" value="1"/>
</dbReference>
<dbReference type="Pfam" id="PF13538">
    <property type="entry name" value="UvrD_C_2"/>
    <property type="match status" value="1"/>
</dbReference>
<keyword evidence="6" id="KW-0378">Hydrolase</keyword>
<gene>
    <name evidence="6" type="ORF">BSU04_36905</name>
</gene>
<dbReference type="InterPro" id="IPR050534">
    <property type="entry name" value="Coronavir_polyprotein_1ab"/>
</dbReference>
<dbReference type="InterPro" id="IPR054572">
    <property type="entry name" value="TBP-TOTE"/>
</dbReference>
<dbReference type="Pfam" id="PF13245">
    <property type="entry name" value="AAA_19"/>
    <property type="match status" value="1"/>
</dbReference>
<comment type="caution">
    <text evidence="6">The sequence shown here is derived from an EMBL/GenBank/DDBJ whole genome shotgun (WGS) entry which is preliminary data.</text>
</comment>
<proteinExistence type="predicted"/>
<dbReference type="Pfam" id="PF13643">
    <property type="entry name" value="DUF4145"/>
    <property type="match status" value="1"/>
</dbReference>
<organism evidence="6 7">
    <name type="scientific">Caballeronia sordidicola</name>
    <name type="common">Burkholderia sordidicola</name>
    <dbReference type="NCBI Taxonomy" id="196367"/>
    <lineage>
        <taxon>Bacteria</taxon>
        <taxon>Pseudomonadati</taxon>
        <taxon>Pseudomonadota</taxon>
        <taxon>Betaproteobacteria</taxon>
        <taxon>Burkholderiales</taxon>
        <taxon>Burkholderiaceae</taxon>
        <taxon>Caballeronia</taxon>
    </lineage>
</organism>
<feature type="domain" description="TATA-binding-like protein" evidence="5">
    <location>
        <begin position="730"/>
        <end position="804"/>
    </location>
</feature>
<name>A0A226WQP8_CABSO</name>
<feature type="domain" description="UvrD-like helicase C-terminal" evidence="3">
    <location>
        <begin position="626"/>
        <end position="675"/>
    </location>
</feature>
<evidence type="ECO:0000259" key="4">
    <source>
        <dbReference type="Pfam" id="PF13643"/>
    </source>
</evidence>
<evidence type="ECO:0000256" key="1">
    <source>
        <dbReference type="ARBA" id="ARBA00022741"/>
    </source>
</evidence>
<sequence>MHTHPEAAAVRLRCFAEALAGVLYRELRLPVASSGSLFEQLNAEAFRANVDADIVAKLHAIRMLGNKAAHGASLAAGQALGLLKEAYHLARWLLGTCGTSESAAAYPDFAAPPHPAKEPPRPVDDMASQLAQATAELTRLKASERAALTELTDLHRILDVQKLEQFREASSRAAAAIDLAPEQTRRLVSLQDVFASASLTDGQTSLVDRLGQFLDDREHSVFLLKGYAGTGKTFITKGLTEYFRTIGRNYVLAAPTGKASKVIARKTRSPAHTVHKTIYSFKDIREYREEELDGSETFKCYAELNVNELSADTVFIVDEASMLADVYHEHEFFRFGSGFLLRDWLKYVNLDHNDHFKKIIFIGDDAQLPPVGMNFSPALDKDYLLREYGVRATGHELTEVVRQKAGSGVMRNSMTLRDSLRTGVFNQLDVDLSHDDVHNMGLADWIPAYLKSCGNRINGESIIIAGSNSDVAAFNRSVREHFFPGSAEVTRGDKVMAVTNRHAQGFFISNGDFGLVRRVLGDAERRAVTLKRRNPQTRKVEAIDVALNFRDVEVGFRDLDDQAHFFVAKIIEDLLYSDQPALDSDQNKALYVDFCMRHSHLRRGTQQYRDALRADPYFNALRLKFGYAVPCHKAQGSEWNHVFVKCRTHQSQLSADYFRWFYTAITRTASHLYLLDPPRLKLGGGIKMVKMPGMLSAAPAEPSMPLAPPAEVINAVDAVTNTLGILPSQTFLHAILSRVKSLLAGHEVDLEDIRHNQYQEAYFFRRGNETARINIGYDGKERITALQGLPVGEFSGWLQALLAPLKIGMVVIEATAPPEAIVFDKPFLQAFHQRLTGLAAAQHMQIARVKALPWCQRYTFARGVEQAVYDIWYNSKDRFASCQPVLHSCTPGSLVAEVERLLTEGMN</sequence>
<dbReference type="PANTHER" id="PTHR43788:SF6">
    <property type="entry name" value="DNA HELICASE B"/>
    <property type="match status" value="1"/>
</dbReference>
<accession>A0A226WQP8</accession>
<protein>
    <submittedName>
        <fullName evidence="6">RecD-like DNA helicase</fullName>
    </submittedName>
</protein>
<keyword evidence="6" id="KW-0347">Helicase</keyword>